<dbReference type="EMBL" id="BAABIL010000152">
    <property type="protein sequence ID" value="GAA4971713.1"/>
    <property type="molecule type" value="Genomic_DNA"/>
</dbReference>
<proteinExistence type="predicted"/>
<keyword evidence="2" id="KW-1185">Reference proteome</keyword>
<organism evidence="1 2">
    <name type="scientific">Kineococcus glutinatus</name>
    <dbReference type="NCBI Taxonomy" id="1070872"/>
    <lineage>
        <taxon>Bacteria</taxon>
        <taxon>Bacillati</taxon>
        <taxon>Actinomycetota</taxon>
        <taxon>Actinomycetes</taxon>
        <taxon>Kineosporiales</taxon>
        <taxon>Kineosporiaceae</taxon>
        <taxon>Kineococcus</taxon>
    </lineage>
</organism>
<reference evidence="2" key="1">
    <citation type="journal article" date="2019" name="Int. J. Syst. Evol. Microbiol.">
        <title>The Global Catalogue of Microorganisms (GCM) 10K type strain sequencing project: providing services to taxonomists for standard genome sequencing and annotation.</title>
        <authorList>
            <consortium name="The Broad Institute Genomics Platform"/>
            <consortium name="The Broad Institute Genome Sequencing Center for Infectious Disease"/>
            <person name="Wu L."/>
            <person name="Ma J."/>
        </authorList>
    </citation>
    <scope>NUCLEOTIDE SEQUENCE [LARGE SCALE GENOMIC DNA]</scope>
    <source>
        <strain evidence="2">JCM 18126</strain>
    </source>
</reference>
<name>A0ABP9HIR6_9ACTN</name>
<evidence type="ECO:0000313" key="2">
    <source>
        <dbReference type="Proteomes" id="UP001501195"/>
    </source>
</evidence>
<comment type="caution">
    <text evidence="1">The sequence shown here is derived from an EMBL/GenBank/DDBJ whole genome shotgun (WGS) entry which is preliminary data.</text>
</comment>
<dbReference type="Proteomes" id="UP001501195">
    <property type="component" value="Unassembled WGS sequence"/>
</dbReference>
<accession>A0ABP9HIR6</accession>
<evidence type="ECO:0000313" key="1">
    <source>
        <dbReference type="EMBL" id="GAA4971713.1"/>
    </source>
</evidence>
<sequence>MMKNTAWTRLTAAVQRLLTGRTAHEQAAEMPAAESVAEPEGTSYFLRSREERRASGALCAATTDDGELCNGPTLWLAGKVRAAHCRHHASWEELRAWVGARPKRRRPVCQGRSA</sequence>
<dbReference type="RefSeq" id="WP_345711465.1">
    <property type="nucleotide sequence ID" value="NZ_BAABIL010000152.1"/>
</dbReference>
<gene>
    <name evidence="1" type="ORF">GCM10023225_11770</name>
</gene>
<protein>
    <submittedName>
        <fullName evidence="1">Uncharacterized protein</fullName>
    </submittedName>
</protein>